<evidence type="ECO:0000313" key="2">
    <source>
        <dbReference type="Proteomes" id="UP000753961"/>
    </source>
</evidence>
<dbReference type="RefSeq" id="WP_222580413.1">
    <property type="nucleotide sequence ID" value="NZ_JAHVHU010000010.1"/>
</dbReference>
<accession>A0A953HW31</accession>
<protein>
    <recommendedName>
        <fullName evidence="3">DNA polymerase III, psi subunit</fullName>
    </recommendedName>
</protein>
<comment type="caution">
    <text evidence="1">The sequence shown here is derived from an EMBL/GenBank/DDBJ whole genome shotgun (WGS) entry which is preliminary data.</text>
</comment>
<dbReference type="AlphaFoldDB" id="A0A953HW31"/>
<proteinExistence type="predicted"/>
<sequence length="145" mass="16688">MAVKNPFIRYKIYSTTPDPSDVSGPLVENVKVLCLITKEDMDWIPFLKKILAAAKLPEKENKIITLSKEDSFSAADQGWLEKAEFILLFGLSPSTIGVQVHHKLYQSTTLRKTTLLQIPKLKNIEPHKEEKQKLWQLMKKVFLHE</sequence>
<reference evidence="1" key="1">
    <citation type="submission" date="2021-06" db="EMBL/GenBank/DDBJ databases">
        <title>44 bacteria genomes isolated from Dapeng, Shenzhen.</title>
        <authorList>
            <person name="Zheng W."/>
            <person name="Yu S."/>
            <person name="Huang Y."/>
        </authorList>
    </citation>
    <scope>NUCLEOTIDE SEQUENCE</scope>
    <source>
        <strain evidence="1">DP5N28-2</strain>
    </source>
</reference>
<dbReference type="Proteomes" id="UP000753961">
    <property type="component" value="Unassembled WGS sequence"/>
</dbReference>
<evidence type="ECO:0008006" key="3">
    <source>
        <dbReference type="Google" id="ProtNLM"/>
    </source>
</evidence>
<evidence type="ECO:0000313" key="1">
    <source>
        <dbReference type="EMBL" id="MBY5958878.1"/>
    </source>
</evidence>
<organism evidence="1 2">
    <name type="scientific">Membranihabitans marinus</name>
    <dbReference type="NCBI Taxonomy" id="1227546"/>
    <lineage>
        <taxon>Bacteria</taxon>
        <taxon>Pseudomonadati</taxon>
        <taxon>Bacteroidota</taxon>
        <taxon>Saprospiria</taxon>
        <taxon>Saprospirales</taxon>
        <taxon>Saprospiraceae</taxon>
        <taxon>Membranihabitans</taxon>
    </lineage>
</organism>
<keyword evidence="2" id="KW-1185">Reference proteome</keyword>
<dbReference type="EMBL" id="JAHVHU010000010">
    <property type="protein sequence ID" value="MBY5958878.1"/>
    <property type="molecule type" value="Genomic_DNA"/>
</dbReference>
<name>A0A953HW31_9BACT</name>
<gene>
    <name evidence="1" type="ORF">KUV50_12070</name>
</gene>